<dbReference type="GO" id="GO:0005634">
    <property type="term" value="C:nucleus"/>
    <property type="evidence" value="ECO:0007669"/>
    <property type="project" value="TreeGrafter"/>
</dbReference>
<dbReference type="GO" id="GO:0005930">
    <property type="term" value="C:axoneme"/>
    <property type="evidence" value="ECO:0007669"/>
    <property type="project" value="UniProtKB-SubCell"/>
</dbReference>
<proteinExistence type="inferred from homology"/>
<dbReference type="OrthoDB" id="9886517at2759"/>
<dbReference type="GO" id="GO:0036126">
    <property type="term" value="C:sperm flagellum"/>
    <property type="evidence" value="ECO:0007669"/>
    <property type="project" value="TreeGrafter"/>
</dbReference>
<dbReference type="AlphaFoldDB" id="A0A6P3VW01"/>
<keyword evidence="2" id="KW-0963">Cytoplasm</keyword>
<evidence type="ECO:0000256" key="1">
    <source>
        <dbReference type="ARBA" id="ARBA00007209"/>
    </source>
</evidence>
<dbReference type="InterPro" id="IPR048256">
    <property type="entry name" value="Tektin-like"/>
</dbReference>
<comment type="subcellular location">
    <subcellularLocation>
        <location evidence="3">Cytoplasm</location>
        <location evidence="3">Cytoskeleton</location>
        <location evidence="3">Cilium axoneme</location>
    </subcellularLocation>
</comment>
<dbReference type="RefSeq" id="XP_012682720.2">
    <property type="nucleotide sequence ID" value="XM_012827266.3"/>
</dbReference>
<organism evidence="5 6">
    <name type="scientific">Clupea harengus</name>
    <name type="common">Atlantic herring</name>
    <dbReference type="NCBI Taxonomy" id="7950"/>
    <lineage>
        <taxon>Eukaryota</taxon>
        <taxon>Metazoa</taxon>
        <taxon>Chordata</taxon>
        <taxon>Craniata</taxon>
        <taxon>Vertebrata</taxon>
        <taxon>Euteleostomi</taxon>
        <taxon>Actinopterygii</taxon>
        <taxon>Neopterygii</taxon>
        <taxon>Teleostei</taxon>
        <taxon>Clupei</taxon>
        <taxon>Clupeiformes</taxon>
        <taxon>Clupeoidei</taxon>
        <taxon>Clupeidae</taxon>
        <taxon>Clupea</taxon>
    </lineage>
</organism>
<feature type="coiled-coil region" evidence="4">
    <location>
        <begin position="194"/>
        <end position="228"/>
    </location>
</feature>
<dbReference type="PANTHER" id="PTHR19960:SF11">
    <property type="entry name" value="TEKTIN"/>
    <property type="match status" value="1"/>
</dbReference>
<evidence type="ECO:0000313" key="6">
    <source>
        <dbReference type="RefSeq" id="XP_012682720.2"/>
    </source>
</evidence>
<reference evidence="6" key="1">
    <citation type="submission" date="2025-08" db="UniProtKB">
        <authorList>
            <consortium name="RefSeq"/>
        </authorList>
    </citation>
    <scope>IDENTIFICATION</scope>
</reference>
<dbReference type="InterPro" id="IPR000435">
    <property type="entry name" value="Tektins"/>
</dbReference>
<dbReference type="GO" id="GO:0060294">
    <property type="term" value="P:cilium movement involved in cell motility"/>
    <property type="evidence" value="ECO:0007669"/>
    <property type="project" value="UniProtKB-UniRule"/>
</dbReference>
<dbReference type="GeneID" id="105900016"/>
<keyword evidence="3" id="KW-0966">Cell projection</keyword>
<keyword evidence="3" id="KW-0969">Cilium</keyword>
<dbReference type="GO" id="GO:0060271">
    <property type="term" value="P:cilium assembly"/>
    <property type="evidence" value="ECO:0007669"/>
    <property type="project" value="UniProtKB-UniRule"/>
</dbReference>
<dbReference type="KEGG" id="char:105900016"/>
<keyword evidence="4" id="KW-0175">Coiled coil</keyword>
<accession>A0A6P3VW01</accession>
<dbReference type="PANTHER" id="PTHR19960">
    <property type="entry name" value="TEKTIN"/>
    <property type="match status" value="1"/>
</dbReference>
<dbReference type="Proteomes" id="UP000515152">
    <property type="component" value="Chromosome 1"/>
</dbReference>
<evidence type="ECO:0000256" key="3">
    <source>
        <dbReference type="RuleBase" id="RU367040"/>
    </source>
</evidence>
<gene>
    <name evidence="6" type="primary">LOC105900016</name>
</gene>
<evidence type="ECO:0000313" key="5">
    <source>
        <dbReference type="Proteomes" id="UP000515152"/>
    </source>
</evidence>
<keyword evidence="5" id="KW-1185">Reference proteome</keyword>
<name>A0A6P3VW01_CLUHA</name>
<comment type="similarity">
    <text evidence="1 3">Belongs to the tektin family.</text>
</comment>
<protein>
    <recommendedName>
        <fullName evidence="3">Tektin</fullName>
    </recommendedName>
</protein>
<evidence type="ECO:0000256" key="4">
    <source>
        <dbReference type="SAM" id="Coils"/>
    </source>
</evidence>
<dbReference type="Pfam" id="PF03148">
    <property type="entry name" value="Tektin"/>
    <property type="match status" value="1"/>
</dbReference>
<dbReference type="PRINTS" id="PR00511">
    <property type="entry name" value="TEKTIN"/>
</dbReference>
<sequence>MDSIRLNQSCFRPNTAVGVVLPTLKSTSNDTFKCNIMSPPLRPKWGNSGRREAFRFRTADTKMPPLKPLMSVSSQITPEQWSRANVANYGRSDNNRRFSEAFRKDTLRLIQTKDQFTCRNQNDVNQWITERIEDIKFWSSEMKHESEQLMNDSDMLKHIKVRLDKGIAETDGPLQVAQECLCQRQKRMGADIVNDDVENELMQEVAVIRDCQEQLERVRDKVKKQLEANRMAQLMLEKDLNDKHVAFEIDSRCHKMANCNSSIQFYPNLNKLDKSVSVPQTWAKFSEDNIMRSQHERMNTRKVMDETERVMESNSVSMWSQFHRVNVAFTDRIAETTEAKNRLKYHMGKTLQEIFQTERTIADLERTINAKKFPLKVAQSRLEERTRRPNMELCKDPPHTMLLAEVQHIQSTVNTLSQRLAEATAMLQQLADTKSILEQELFIKAHSLFIDQERCMGLRKTFPSSPRLVGYT</sequence>
<keyword evidence="3" id="KW-0282">Flagellum</keyword>
<feature type="coiled-coil region" evidence="4">
    <location>
        <begin position="413"/>
        <end position="440"/>
    </location>
</feature>
<dbReference type="GO" id="GO:0015630">
    <property type="term" value="C:microtubule cytoskeleton"/>
    <property type="evidence" value="ECO:0007669"/>
    <property type="project" value="UniProtKB-UniRule"/>
</dbReference>
<evidence type="ECO:0000256" key="2">
    <source>
        <dbReference type="ARBA" id="ARBA00022490"/>
    </source>
</evidence>